<protein>
    <submittedName>
        <fullName evidence="7">Transcriptional regulator, TetR family</fullName>
    </submittedName>
</protein>
<dbReference type="GO" id="GO:0000976">
    <property type="term" value="F:transcription cis-regulatory region binding"/>
    <property type="evidence" value="ECO:0007669"/>
    <property type="project" value="TreeGrafter"/>
</dbReference>
<keyword evidence="2 4" id="KW-0238">DNA-binding</keyword>
<proteinExistence type="predicted"/>
<feature type="region of interest" description="Disordered" evidence="5">
    <location>
        <begin position="1"/>
        <end position="24"/>
    </location>
</feature>
<dbReference type="InterPro" id="IPR050109">
    <property type="entry name" value="HTH-type_TetR-like_transc_reg"/>
</dbReference>
<organism evidence="7 8">
    <name type="scientific">Saccharopolyspora shandongensis</name>
    <dbReference type="NCBI Taxonomy" id="418495"/>
    <lineage>
        <taxon>Bacteria</taxon>
        <taxon>Bacillati</taxon>
        <taxon>Actinomycetota</taxon>
        <taxon>Actinomycetes</taxon>
        <taxon>Pseudonocardiales</taxon>
        <taxon>Pseudonocardiaceae</taxon>
        <taxon>Saccharopolyspora</taxon>
    </lineage>
</organism>
<dbReference type="PANTHER" id="PTHR30055:SF234">
    <property type="entry name" value="HTH-TYPE TRANSCRIPTIONAL REGULATOR BETI"/>
    <property type="match status" value="1"/>
</dbReference>
<keyword evidence="8" id="KW-1185">Reference proteome</keyword>
<name>A0A1H2XY13_9PSEU</name>
<evidence type="ECO:0000256" key="3">
    <source>
        <dbReference type="ARBA" id="ARBA00023163"/>
    </source>
</evidence>
<evidence type="ECO:0000259" key="6">
    <source>
        <dbReference type="PROSITE" id="PS50977"/>
    </source>
</evidence>
<evidence type="ECO:0000313" key="7">
    <source>
        <dbReference type="EMBL" id="SDW97625.1"/>
    </source>
</evidence>
<reference evidence="8" key="1">
    <citation type="submission" date="2016-10" db="EMBL/GenBank/DDBJ databases">
        <authorList>
            <person name="Varghese N."/>
            <person name="Submissions S."/>
        </authorList>
    </citation>
    <scope>NUCLEOTIDE SEQUENCE [LARGE SCALE GENOMIC DNA]</scope>
    <source>
        <strain evidence="8">CGMCC 4.3530</strain>
    </source>
</reference>
<dbReference type="GO" id="GO:0003700">
    <property type="term" value="F:DNA-binding transcription factor activity"/>
    <property type="evidence" value="ECO:0007669"/>
    <property type="project" value="TreeGrafter"/>
</dbReference>
<gene>
    <name evidence="7" type="ORF">SAMN05216215_1006233</name>
</gene>
<dbReference type="AlphaFoldDB" id="A0A1H2XY13"/>
<feature type="DNA-binding region" description="H-T-H motif" evidence="4">
    <location>
        <begin position="48"/>
        <end position="67"/>
    </location>
</feature>
<accession>A0A1H2XY13</accession>
<dbReference type="Proteomes" id="UP000199529">
    <property type="component" value="Unassembled WGS sequence"/>
</dbReference>
<evidence type="ECO:0000256" key="5">
    <source>
        <dbReference type="SAM" id="MobiDB-lite"/>
    </source>
</evidence>
<sequence length="234" mass="26025">MSKTRSAATAGGATGPGNRETARRAKTRERLMDAAYEQFCEHGINGISIEAIADAAGFTRGAFHSNFASKEELFVALAERENRLRLEALRERFDVAVAPLGRTEGKPGPELIEEALADLLAFLPEERQWCLLNSEFRLLAMREPQIAPRFLESTRAFQQQLSDMIDAALESVGLRFAIDSMHLTRLLLAQFESAMQDAILSGDDDPVRTVRDYIMLTLPRLVHALAEVREPAKP</sequence>
<dbReference type="PANTHER" id="PTHR30055">
    <property type="entry name" value="HTH-TYPE TRANSCRIPTIONAL REGULATOR RUTR"/>
    <property type="match status" value="1"/>
</dbReference>
<dbReference type="Pfam" id="PF00440">
    <property type="entry name" value="TetR_N"/>
    <property type="match status" value="1"/>
</dbReference>
<dbReference type="PRINTS" id="PR00455">
    <property type="entry name" value="HTHTETR"/>
</dbReference>
<dbReference type="InterPro" id="IPR009057">
    <property type="entry name" value="Homeodomain-like_sf"/>
</dbReference>
<dbReference type="STRING" id="418495.SAMN05216215_1006233"/>
<feature type="domain" description="HTH tetR-type" evidence="6">
    <location>
        <begin position="25"/>
        <end position="85"/>
    </location>
</feature>
<dbReference type="PROSITE" id="PS50977">
    <property type="entry name" value="HTH_TETR_2"/>
    <property type="match status" value="1"/>
</dbReference>
<dbReference type="InterPro" id="IPR036271">
    <property type="entry name" value="Tet_transcr_reg_TetR-rel_C_sf"/>
</dbReference>
<evidence type="ECO:0000256" key="2">
    <source>
        <dbReference type="ARBA" id="ARBA00023125"/>
    </source>
</evidence>
<keyword evidence="3" id="KW-0804">Transcription</keyword>
<dbReference type="SUPFAM" id="SSF46689">
    <property type="entry name" value="Homeodomain-like"/>
    <property type="match status" value="1"/>
</dbReference>
<evidence type="ECO:0000256" key="1">
    <source>
        <dbReference type="ARBA" id="ARBA00023015"/>
    </source>
</evidence>
<dbReference type="Gene3D" id="1.10.357.10">
    <property type="entry name" value="Tetracycline Repressor, domain 2"/>
    <property type="match status" value="1"/>
</dbReference>
<evidence type="ECO:0000256" key="4">
    <source>
        <dbReference type="PROSITE-ProRule" id="PRU00335"/>
    </source>
</evidence>
<dbReference type="SUPFAM" id="SSF48498">
    <property type="entry name" value="Tetracyclin repressor-like, C-terminal domain"/>
    <property type="match status" value="1"/>
</dbReference>
<dbReference type="InterPro" id="IPR001647">
    <property type="entry name" value="HTH_TetR"/>
</dbReference>
<dbReference type="EMBL" id="FNOK01000006">
    <property type="protein sequence ID" value="SDW97625.1"/>
    <property type="molecule type" value="Genomic_DNA"/>
</dbReference>
<evidence type="ECO:0000313" key="8">
    <source>
        <dbReference type="Proteomes" id="UP000199529"/>
    </source>
</evidence>
<keyword evidence="1" id="KW-0805">Transcription regulation</keyword>
<dbReference type="RefSeq" id="WP_245761036.1">
    <property type="nucleotide sequence ID" value="NZ_FNOK01000006.1"/>
</dbReference>
<feature type="compositionally biased region" description="Low complexity" evidence="5">
    <location>
        <begin position="7"/>
        <end position="19"/>
    </location>
</feature>